<proteinExistence type="inferred from homology"/>
<keyword evidence="3" id="KW-0132">Cell division</keyword>
<keyword evidence="13" id="KW-1185">Reference proteome</keyword>
<comment type="caution">
    <text evidence="12">The sequence shown here is derived from an EMBL/GenBank/DDBJ whole genome shotgun (WGS) entry which is preliminary data.</text>
</comment>
<keyword evidence="10" id="KW-0131">Cell cycle</keyword>
<evidence type="ECO:0000256" key="6">
    <source>
        <dbReference type="ARBA" id="ARBA00022776"/>
    </source>
</evidence>
<keyword evidence="4" id="KW-0812">Transmembrane</keyword>
<dbReference type="GO" id="GO:0071782">
    <property type="term" value="C:endoplasmic reticulum tubular network"/>
    <property type="evidence" value="ECO:0007669"/>
    <property type="project" value="TreeGrafter"/>
</dbReference>
<feature type="non-terminal residue" evidence="12">
    <location>
        <position position="1"/>
    </location>
</feature>
<evidence type="ECO:0000256" key="4">
    <source>
        <dbReference type="ARBA" id="ARBA00022692"/>
    </source>
</evidence>
<dbReference type="GO" id="GO:0051301">
    <property type="term" value="P:cell division"/>
    <property type="evidence" value="ECO:0007669"/>
    <property type="project" value="UniProtKB-KW"/>
</dbReference>
<accession>A0A7L2AYK5</accession>
<dbReference type="GO" id="GO:0008017">
    <property type="term" value="F:microtubule binding"/>
    <property type="evidence" value="ECO:0007669"/>
    <property type="project" value="TreeGrafter"/>
</dbReference>
<dbReference type="EMBL" id="VXBZ01008655">
    <property type="protein sequence ID" value="NXP52156.1"/>
    <property type="molecule type" value="Genomic_DNA"/>
</dbReference>
<evidence type="ECO:0000256" key="5">
    <source>
        <dbReference type="ARBA" id="ARBA00022701"/>
    </source>
</evidence>
<reference evidence="12 13" key="1">
    <citation type="submission" date="2019-09" db="EMBL/GenBank/DDBJ databases">
        <title>Bird 10,000 Genomes (B10K) Project - Family phase.</title>
        <authorList>
            <person name="Zhang G."/>
        </authorList>
    </citation>
    <scope>NUCLEOTIDE SEQUENCE [LARGE SCALE GENOMIC DNA]</scope>
    <source>
        <strain evidence="12">B10K-DU-001-55</strain>
        <tissue evidence="12">Muscle</tissue>
    </source>
</reference>
<gene>
    <name evidence="12" type="primary">Reep4</name>
    <name evidence="12" type="ORF">HELFUL_R12709</name>
</gene>
<evidence type="ECO:0000256" key="7">
    <source>
        <dbReference type="ARBA" id="ARBA00022824"/>
    </source>
</evidence>
<dbReference type="GO" id="GO:0005789">
    <property type="term" value="C:endoplasmic reticulum membrane"/>
    <property type="evidence" value="ECO:0007669"/>
    <property type="project" value="UniProtKB-SubCell"/>
</dbReference>
<dbReference type="GO" id="GO:0071786">
    <property type="term" value="P:endoplasmic reticulum tubular network organization"/>
    <property type="evidence" value="ECO:0007669"/>
    <property type="project" value="TreeGrafter"/>
</dbReference>
<dbReference type="OrthoDB" id="9070689at2759"/>
<name>A0A7L2AYK5_9GRUI</name>
<keyword evidence="8" id="KW-1133">Transmembrane helix</keyword>
<protein>
    <recommendedName>
        <fullName evidence="11">Receptor expression-enhancing protein</fullName>
    </recommendedName>
</protein>
<keyword evidence="5" id="KW-0493">Microtubule</keyword>
<dbReference type="InterPro" id="IPR004345">
    <property type="entry name" value="TB2_DP1_HVA22"/>
</dbReference>
<dbReference type="GO" id="GO:0005881">
    <property type="term" value="C:cytoplasmic microtubule"/>
    <property type="evidence" value="ECO:0007669"/>
    <property type="project" value="TreeGrafter"/>
</dbReference>
<keyword evidence="6" id="KW-0498">Mitosis</keyword>
<evidence type="ECO:0000256" key="11">
    <source>
        <dbReference type="RuleBase" id="RU362006"/>
    </source>
</evidence>
<dbReference type="PANTHER" id="PTHR12300:SF36">
    <property type="entry name" value="RECEPTOR EXPRESSION-ENHANCING PROTEIN 4"/>
    <property type="match status" value="1"/>
</dbReference>
<evidence type="ECO:0000256" key="9">
    <source>
        <dbReference type="ARBA" id="ARBA00023136"/>
    </source>
</evidence>
<feature type="non-terminal residue" evidence="12">
    <location>
        <position position="101"/>
    </location>
</feature>
<dbReference type="Proteomes" id="UP000590868">
    <property type="component" value="Unassembled WGS sequence"/>
</dbReference>
<comment type="similarity">
    <text evidence="2 11">Belongs to the DP1 family.</text>
</comment>
<evidence type="ECO:0000256" key="8">
    <source>
        <dbReference type="ARBA" id="ARBA00022989"/>
    </source>
</evidence>
<dbReference type="PANTHER" id="PTHR12300">
    <property type="entry name" value="HVA22-LIKE PROTEINS"/>
    <property type="match status" value="1"/>
</dbReference>
<evidence type="ECO:0000256" key="2">
    <source>
        <dbReference type="ARBA" id="ARBA00008573"/>
    </source>
</evidence>
<dbReference type="Pfam" id="PF03134">
    <property type="entry name" value="TB2_DP1_HVA22"/>
    <property type="match status" value="1"/>
</dbReference>
<organism evidence="12 13">
    <name type="scientific">Heliornis fulica</name>
    <name type="common">sungrebe</name>
    <dbReference type="NCBI Taxonomy" id="54369"/>
    <lineage>
        <taxon>Eukaryota</taxon>
        <taxon>Metazoa</taxon>
        <taxon>Chordata</taxon>
        <taxon>Craniata</taxon>
        <taxon>Vertebrata</taxon>
        <taxon>Euteleostomi</taxon>
        <taxon>Archelosauria</taxon>
        <taxon>Archosauria</taxon>
        <taxon>Dinosauria</taxon>
        <taxon>Saurischia</taxon>
        <taxon>Theropoda</taxon>
        <taxon>Coelurosauria</taxon>
        <taxon>Aves</taxon>
        <taxon>Neognathae</taxon>
        <taxon>Neoaves</taxon>
        <taxon>Gruiformes</taxon>
        <taxon>Heliornithidae</taxon>
        <taxon>Heliornis</taxon>
    </lineage>
</organism>
<dbReference type="AlphaFoldDB" id="A0A7L2AYK5"/>
<keyword evidence="7" id="KW-0256">Endoplasmic reticulum</keyword>
<sequence length="101" mass="11775">LPFYHEAKMAFVIWLSSPYTRGASLLYRKFVHPTLCRKEKDIDTYIIQARERVCEMTLRYGKRLLNLAAVAVVQAAAKSQGVLAWRLRSFRMQDLRSIPDE</sequence>
<evidence type="ECO:0000256" key="3">
    <source>
        <dbReference type="ARBA" id="ARBA00022618"/>
    </source>
</evidence>
<evidence type="ECO:0000313" key="12">
    <source>
        <dbReference type="EMBL" id="NXP52156.1"/>
    </source>
</evidence>
<evidence type="ECO:0000256" key="1">
    <source>
        <dbReference type="ARBA" id="ARBA00004477"/>
    </source>
</evidence>
<evidence type="ECO:0000313" key="13">
    <source>
        <dbReference type="Proteomes" id="UP000590868"/>
    </source>
</evidence>
<keyword evidence="9" id="KW-0472">Membrane</keyword>
<comment type="subcellular location">
    <subcellularLocation>
        <location evidence="1">Endoplasmic reticulum membrane</location>
        <topology evidence="1">Multi-pass membrane protein</topology>
    </subcellularLocation>
    <subcellularLocation>
        <location evidence="11">Membrane</location>
        <topology evidence="11">Multi-pass membrane protein</topology>
    </subcellularLocation>
</comment>
<evidence type="ECO:0000256" key="10">
    <source>
        <dbReference type="ARBA" id="ARBA00023306"/>
    </source>
</evidence>